<evidence type="ECO:0000256" key="2">
    <source>
        <dbReference type="ARBA" id="ARBA00023125"/>
    </source>
</evidence>
<keyword evidence="1" id="KW-0805">Transcription regulation</keyword>
<proteinExistence type="predicted"/>
<sequence length="315" mass="35541">MSESFLLEVDFAPAHECATSLQAYLRKANHKALESGAGWIKEMNLLLPPEVRARLGNHPEIENFDFQLFVSCCPGPRTPEAFIGWLRSLNPGELYERMASTGEAVPPNLGELRDAAADALEDWNTYCFSQVKPEILDGLNREAERVRQLISRLPADELYEQLTNGMALHPKEAGQRVLLIPQHHMRPYNNSSFYPNLAITSYPCDAVLSEADFPPPLLSRMTRALSDDSRLRILHYLRNNPEASFSEIVKHIGISKSTIHYHLVLLRAAGFVKVHVYPRSTQYSLRPSGITALTSQLSSYLQLQQDTEDRLEEKG</sequence>
<evidence type="ECO:0000256" key="1">
    <source>
        <dbReference type="ARBA" id="ARBA00023015"/>
    </source>
</evidence>
<dbReference type="SMART" id="SM00418">
    <property type="entry name" value="HTH_ARSR"/>
    <property type="match status" value="1"/>
</dbReference>
<accession>A0ABS6FQR1</accession>
<keyword evidence="6" id="KW-1185">Reference proteome</keyword>
<dbReference type="PRINTS" id="PR00778">
    <property type="entry name" value="HTHARSR"/>
</dbReference>
<dbReference type="SUPFAM" id="SSF46785">
    <property type="entry name" value="Winged helix' DNA-binding domain"/>
    <property type="match status" value="1"/>
</dbReference>
<keyword evidence="2" id="KW-0238">DNA-binding</keyword>
<gene>
    <name evidence="5" type="ORF">KQJ23_08240</name>
</gene>
<evidence type="ECO:0000313" key="6">
    <source>
        <dbReference type="Proteomes" id="UP000743001"/>
    </source>
</evidence>
<evidence type="ECO:0000259" key="4">
    <source>
        <dbReference type="PROSITE" id="PS50987"/>
    </source>
</evidence>
<dbReference type="CDD" id="cd00090">
    <property type="entry name" value="HTH_ARSR"/>
    <property type="match status" value="1"/>
</dbReference>
<evidence type="ECO:0000256" key="3">
    <source>
        <dbReference type="ARBA" id="ARBA00023163"/>
    </source>
</evidence>
<organism evidence="5 6">
    <name type="scientific">Paenibacillus brevis</name>
    <dbReference type="NCBI Taxonomy" id="2841508"/>
    <lineage>
        <taxon>Bacteria</taxon>
        <taxon>Bacillati</taxon>
        <taxon>Bacillota</taxon>
        <taxon>Bacilli</taxon>
        <taxon>Bacillales</taxon>
        <taxon>Paenibacillaceae</taxon>
        <taxon>Paenibacillus</taxon>
    </lineage>
</organism>
<keyword evidence="3" id="KW-0804">Transcription</keyword>
<dbReference type="EMBL" id="JAHLQJ010000006">
    <property type="protein sequence ID" value="MBU5671807.1"/>
    <property type="molecule type" value="Genomic_DNA"/>
</dbReference>
<dbReference type="PANTHER" id="PTHR33154">
    <property type="entry name" value="TRANSCRIPTIONAL REGULATOR, ARSR FAMILY"/>
    <property type="match status" value="1"/>
</dbReference>
<protein>
    <submittedName>
        <fullName evidence="5">ArsR family transcriptional regulator</fullName>
    </submittedName>
</protein>
<dbReference type="Gene3D" id="1.10.10.10">
    <property type="entry name" value="Winged helix-like DNA-binding domain superfamily/Winged helix DNA-binding domain"/>
    <property type="match status" value="1"/>
</dbReference>
<dbReference type="Proteomes" id="UP000743001">
    <property type="component" value="Unassembled WGS sequence"/>
</dbReference>
<dbReference type="PANTHER" id="PTHR33154:SF18">
    <property type="entry name" value="ARSENICAL RESISTANCE OPERON REPRESSOR"/>
    <property type="match status" value="1"/>
</dbReference>
<dbReference type="InterPro" id="IPR036390">
    <property type="entry name" value="WH_DNA-bd_sf"/>
</dbReference>
<evidence type="ECO:0000313" key="5">
    <source>
        <dbReference type="EMBL" id="MBU5671807.1"/>
    </source>
</evidence>
<dbReference type="InterPro" id="IPR051081">
    <property type="entry name" value="HTH_MetalResp_TranReg"/>
</dbReference>
<dbReference type="InterPro" id="IPR036388">
    <property type="entry name" value="WH-like_DNA-bd_sf"/>
</dbReference>
<dbReference type="PROSITE" id="PS50987">
    <property type="entry name" value="HTH_ARSR_2"/>
    <property type="match status" value="1"/>
</dbReference>
<comment type="caution">
    <text evidence="5">The sequence shown here is derived from an EMBL/GenBank/DDBJ whole genome shotgun (WGS) entry which is preliminary data.</text>
</comment>
<dbReference type="InterPro" id="IPR001845">
    <property type="entry name" value="HTH_ArsR_DNA-bd_dom"/>
</dbReference>
<feature type="domain" description="HTH arsR-type" evidence="4">
    <location>
        <begin position="210"/>
        <end position="305"/>
    </location>
</feature>
<dbReference type="Pfam" id="PF01022">
    <property type="entry name" value="HTH_5"/>
    <property type="match status" value="1"/>
</dbReference>
<dbReference type="InterPro" id="IPR011991">
    <property type="entry name" value="ArsR-like_HTH"/>
</dbReference>
<name>A0ABS6FQR1_9BACL</name>
<reference evidence="5 6" key="1">
    <citation type="submission" date="2021-06" db="EMBL/GenBank/DDBJ databases">
        <authorList>
            <person name="Sun Q."/>
            <person name="Li D."/>
        </authorList>
    </citation>
    <scope>NUCLEOTIDE SEQUENCE [LARGE SCALE GENOMIC DNA]</scope>
    <source>
        <strain evidence="5 6">MSJ-6</strain>
    </source>
</reference>